<evidence type="ECO:0000256" key="2">
    <source>
        <dbReference type="ARBA" id="ARBA00023125"/>
    </source>
</evidence>
<sequence length="214" mass="24255">MARNPEATISDLLEAAAQLFVSRAYDDIKLTDIARASGVTKGAIYHHFDSKEDVFLSMMDRKLRAFREDLRPALNYGTTTRDRLYRLTYLYLSKPLIEQRVIQLVRRDSQRFHGEARRKLIHTYQEALPNQIEEILTAGMEAGEIVLGDAQLLARVFVAHVEVYLSDYARRHFEGPEAMARHITDQFLNGVATASHRTAIPPIPLTDTTQGGNA</sequence>
<dbReference type="InterPro" id="IPR001647">
    <property type="entry name" value="HTH_TetR"/>
</dbReference>
<evidence type="ECO:0000313" key="7">
    <source>
        <dbReference type="Proteomes" id="UP001404956"/>
    </source>
</evidence>
<dbReference type="PRINTS" id="PR00455">
    <property type="entry name" value="HTHTETR"/>
</dbReference>
<keyword evidence="3" id="KW-0804">Transcription</keyword>
<organism evidence="6 7">
    <name type="scientific">Deinococcus aluminii</name>
    <dbReference type="NCBI Taxonomy" id="1656885"/>
    <lineage>
        <taxon>Bacteria</taxon>
        <taxon>Thermotogati</taxon>
        <taxon>Deinococcota</taxon>
        <taxon>Deinococci</taxon>
        <taxon>Deinococcales</taxon>
        <taxon>Deinococcaceae</taxon>
        <taxon>Deinococcus</taxon>
    </lineage>
</organism>
<evidence type="ECO:0000256" key="3">
    <source>
        <dbReference type="ARBA" id="ARBA00023163"/>
    </source>
</evidence>
<dbReference type="EMBL" id="BAABRV010000006">
    <property type="protein sequence ID" value="GAA5534148.1"/>
    <property type="molecule type" value="Genomic_DNA"/>
</dbReference>
<dbReference type="PROSITE" id="PS50977">
    <property type="entry name" value="HTH_TETR_2"/>
    <property type="match status" value="1"/>
</dbReference>
<evidence type="ECO:0000256" key="4">
    <source>
        <dbReference type="PROSITE-ProRule" id="PRU00335"/>
    </source>
</evidence>
<name>A0ABP9XH01_9DEIO</name>
<protein>
    <recommendedName>
        <fullName evidence="5">HTH tetR-type domain-containing protein</fullName>
    </recommendedName>
</protein>
<dbReference type="SUPFAM" id="SSF48498">
    <property type="entry name" value="Tetracyclin repressor-like, C-terminal domain"/>
    <property type="match status" value="1"/>
</dbReference>
<dbReference type="InterPro" id="IPR036271">
    <property type="entry name" value="Tet_transcr_reg_TetR-rel_C_sf"/>
</dbReference>
<dbReference type="Proteomes" id="UP001404956">
    <property type="component" value="Unassembled WGS sequence"/>
</dbReference>
<dbReference type="InterPro" id="IPR009057">
    <property type="entry name" value="Homeodomain-like_sf"/>
</dbReference>
<dbReference type="SUPFAM" id="SSF46689">
    <property type="entry name" value="Homeodomain-like"/>
    <property type="match status" value="1"/>
</dbReference>
<reference evidence="6 7" key="1">
    <citation type="submission" date="2024-02" db="EMBL/GenBank/DDBJ databases">
        <title>Deinococcus aluminii NBRC 112889.</title>
        <authorList>
            <person name="Ichikawa N."/>
            <person name="Katano-Makiyama Y."/>
            <person name="Hidaka K."/>
        </authorList>
    </citation>
    <scope>NUCLEOTIDE SEQUENCE [LARGE SCALE GENOMIC DNA]</scope>
    <source>
        <strain evidence="6 7">NBRC 112889</strain>
    </source>
</reference>
<dbReference type="PANTHER" id="PTHR30055:SF234">
    <property type="entry name" value="HTH-TYPE TRANSCRIPTIONAL REGULATOR BETI"/>
    <property type="match status" value="1"/>
</dbReference>
<keyword evidence="7" id="KW-1185">Reference proteome</keyword>
<dbReference type="InterPro" id="IPR050109">
    <property type="entry name" value="HTH-type_TetR-like_transc_reg"/>
</dbReference>
<feature type="DNA-binding region" description="H-T-H motif" evidence="4">
    <location>
        <begin position="29"/>
        <end position="48"/>
    </location>
</feature>
<dbReference type="Pfam" id="PF00440">
    <property type="entry name" value="TetR_N"/>
    <property type="match status" value="1"/>
</dbReference>
<accession>A0ABP9XH01</accession>
<comment type="caution">
    <text evidence="6">The sequence shown here is derived from an EMBL/GenBank/DDBJ whole genome shotgun (WGS) entry which is preliminary data.</text>
</comment>
<dbReference type="Gene3D" id="1.10.10.60">
    <property type="entry name" value="Homeodomain-like"/>
    <property type="match status" value="1"/>
</dbReference>
<evidence type="ECO:0000259" key="5">
    <source>
        <dbReference type="PROSITE" id="PS50977"/>
    </source>
</evidence>
<dbReference type="RefSeq" id="WP_345455226.1">
    <property type="nucleotide sequence ID" value="NZ_BAABRV010000006.1"/>
</dbReference>
<gene>
    <name evidence="6" type="ORF">Dalu01_02556</name>
</gene>
<evidence type="ECO:0000313" key="6">
    <source>
        <dbReference type="EMBL" id="GAA5534148.1"/>
    </source>
</evidence>
<dbReference type="PANTHER" id="PTHR30055">
    <property type="entry name" value="HTH-TYPE TRANSCRIPTIONAL REGULATOR RUTR"/>
    <property type="match status" value="1"/>
</dbReference>
<feature type="domain" description="HTH tetR-type" evidence="5">
    <location>
        <begin position="6"/>
        <end position="66"/>
    </location>
</feature>
<proteinExistence type="predicted"/>
<evidence type="ECO:0000256" key="1">
    <source>
        <dbReference type="ARBA" id="ARBA00023015"/>
    </source>
</evidence>
<keyword evidence="1" id="KW-0805">Transcription regulation</keyword>
<dbReference type="Gene3D" id="1.10.357.10">
    <property type="entry name" value="Tetracycline Repressor, domain 2"/>
    <property type="match status" value="1"/>
</dbReference>
<keyword evidence="2 4" id="KW-0238">DNA-binding</keyword>